<keyword evidence="1" id="KW-1133">Transmembrane helix</keyword>
<proteinExistence type="predicted"/>
<reference evidence="5" key="2">
    <citation type="submission" date="2012-02" db="EMBL/GenBank/DDBJ databases">
        <title>Complete sequence of plasmid 2 of Natrinema pellirubrum DSM 15624.</title>
        <authorList>
            <person name="Lucas S."/>
            <person name="Han J."/>
            <person name="Lapidus A."/>
            <person name="Cheng J.-F."/>
            <person name="Goodwin L."/>
            <person name="Pitluck S."/>
            <person name="Peters L."/>
            <person name="Teshima H."/>
            <person name="Detter J.C."/>
            <person name="Han C."/>
            <person name="Tapia R."/>
            <person name="Land M."/>
            <person name="Hauser L."/>
            <person name="Kyrpides N."/>
            <person name="Ivanova N."/>
            <person name="Pagani I."/>
            <person name="Sproer C."/>
            <person name="Anderson I."/>
            <person name="Woyke T."/>
        </authorList>
    </citation>
    <scope>NUCLEOTIDE SEQUENCE [LARGE SCALE GENOMIC DNA]</scope>
    <source>
        <strain evidence="5">DSM 15624 / JCM 10476 / NCIMB 786</strain>
        <plasmid evidence="5">pNATPE02</plasmid>
    </source>
</reference>
<dbReference type="Proteomes" id="UP000010843">
    <property type="component" value="Plasmid pNATPE02"/>
</dbReference>
<evidence type="ECO:0000313" key="6">
    <source>
        <dbReference type="Proteomes" id="UP000011593"/>
    </source>
</evidence>
<feature type="domain" description="SHOCT" evidence="2">
    <location>
        <begin position="83"/>
        <end position="109"/>
    </location>
</feature>
<evidence type="ECO:0000259" key="2">
    <source>
        <dbReference type="Pfam" id="PF09851"/>
    </source>
</evidence>
<evidence type="ECO:0000256" key="1">
    <source>
        <dbReference type="SAM" id="Phobius"/>
    </source>
</evidence>
<dbReference type="Pfam" id="PF09851">
    <property type="entry name" value="SHOCT"/>
    <property type="match status" value="1"/>
</dbReference>
<dbReference type="Proteomes" id="UP000011593">
    <property type="component" value="Unassembled WGS sequence"/>
</dbReference>
<dbReference type="EMBL" id="AOIE01000123">
    <property type="protein sequence ID" value="ELY69179.1"/>
    <property type="molecule type" value="Genomic_DNA"/>
</dbReference>
<keyword evidence="6" id="KW-1185">Reference proteome</keyword>
<keyword evidence="1" id="KW-0472">Membrane</keyword>
<dbReference type="HOGENOM" id="CLU_155662_0_0_2"/>
<organism evidence="3 5">
    <name type="scientific">Natrinema pellirubrum (strain DSM 15624 / CIP 106293 / JCM 10476 / NCIMB 786 / 157)</name>
    <dbReference type="NCBI Taxonomy" id="797303"/>
    <lineage>
        <taxon>Archaea</taxon>
        <taxon>Methanobacteriati</taxon>
        <taxon>Methanobacteriota</taxon>
        <taxon>Stenosarchaea group</taxon>
        <taxon>Halobacteria</taxon>
        <taxon>Halobacteriales</taxon>
        <taxon>Natrialbaceae</taxon>
        <taxon>Natrinema</taxon>
    </lineage>
</organism>
<geneLocation type="plasmid" evidence="3 5">
    <name>pNATPE02</name>
</geneLocation>
<dbReference type="OrthoDB" id="53394at2157"/>
<feature type="transmembrane region" description="Helical" evidence="1">
    <location>
        <begin position="7"/>
        <end position="28"/>
    </location>
</feature>
<gene>
    <name evidence="3" type="ordered locus">Natpe_4293</name>
    <name evidence="4" type="ORF">C488_20867</name>
</gene>
<dbReference type="KEGG" id="npe:Natpe_4293"/>
<feature type="transmembrane region" description="Helical" evidence="1">
    <location>
        <begin position="48"/>
        <end position="70"/>
    </location>
</feature>
<reference evidence="4 6" key="3">
    <citation type="journal article" date="2014" name="PLoS Genet.">
        <title>Phylogenetically driven sequencing of extremely halophilic archaea reveals strategies for static and dynamic osmo-response.</title>
        <authorList>
            <person name="Becker E.A."/>
            <person name="Seitzer P.M."/>
            <person name="Tritt A."/>
            <person name="Larsen D."/>
            <person name="Krusor M."/>
            <person name="Yao A.I."/>
            <person name="Wu D."/>
            <person name="Madern D."/>
            <person name="Eisen J.A."/>
            <person name="Darling A.E."/>
            <person name="Facciotti M.T."/>
        </authorList>
    </citation>
    <scope>NUCLEOTIDE SEQUENCE [LARGE SCALE GENOMIC DNA]</scope>
    <source>
        <strain evidence="4 6">DSM 15624</strain>
    </source>
</reference>
<dbReference type="InterPro" id="IPR018649">
    <property type="entry name" value="SHOCT"/>
</dbReference>
<dbReference type="GeneID" id="14336175"/>
<evidence type="ECO:0000313" key="3">
    <source>
        <dbReference type="EMBL" id="AGB33994.1"/>
    </source>
</evidence>
<sequence>MVANDSLIRMVVIVAAAILLLPILMMAIMMPMMGLWGWGHMWNGTGAAWMWLLMGLIPLLVFLGLGYLLYRAVQRSGSIDRDTAIEDLRVAYARGEISDEEFEERRKRLEDET</sequence>
<protein>
    <submittedName>
        <fullName evidence="3">Membrane protein</fullName>
    </submittedName>
</protein>
<dbReference type="RefSeq" id="WP_006183502.1">
    <property type="nucleotide sequence ID" value="NC_019963.1"/>
</dbReference>
<dbReference type="EMBL" id="CP003374">
    <property type="protein sequence ID" value="AGB33994.1"/>
    <property type="molecule type" value="Genomic_DNA"/>
</dbReference>
<keyword evidence="3" id="KW-0614">Plasmid</keyword>
<name>L0JRX6_NATP1</name>
<evidence type="ECO:0000313" key="4">
    <source>
        <dbReference type="EMBL" id="ELY69179.1"/>
    </source>
</evidence>
<dbReference type="AlphaFoldDB" id="L0JRX6"/>
<accession>L0JRX6</accession>
<keyword evidence="1" id="KW-0812">Transmembrane</keyword>
<evidence type="ECO:0000313" key="5">
    <source>
        <dbReference type="Proteomes" id="UP000010843"/>
    </source>
</evidence>
<dbReference type="PATRIC" id="fig|797303.5.peg.4134"/>
<reference evidence="3" key="1">
    <citation type="submission" date="2012-02" db="EMBL/GenBank/DDBJ databases">
        <title>Complete sequence of plasmid 2 of Natrinema pellirubrum DSM 15624.</title>
        <authorList>
            <consortium name="US DOE Joint Genome Institute"/>
            <person name="Lucas S."/>
            <person name="Han J."/>
            <person name="Lapidus A."/>
            <person name="Cheng J.-F."/>
            <person name="Goodwin L."/>
            <person name="Pitluck S."/>
            <person name="Peters L."/>
            <person name="Teshima H."/>
            <person name="Detter J.C."/>
            <person name="Han C."/>
            <person name="Tapia R."/>
            <person name="Land M."/>
            <person name="Hauser L."/>
            <person name="Kyrpides N."/>
            <person name="Ivanova N."/>
            <person name="Pagani I."/>
            <person name="Sproer C."/>
            <person name="Anderson I."/>
            <person name="Woyke T."/>
        </authorList>
    </citation>
    <scope>NUCLEOTIDE SEQUENCE</scope>
    <source>
        <strain evidence="3">DSM 15624</strain>
        <plasmid evidence="3">pNATPE02</plasmid>
    </source>
</reference>